<evidence type="ECO:0000313" key="3">
    <source>
        <dbReference type="Proteomes" id="UP000321903"/>
    </source>
</evidence>
<name>A0A5C7A2U8_9GAMM</name>
<keyword evidence="3" id="KW-1185">Reference proteome</keyword>
<evidence type="ECO:0000259" key="1">
    <source>
        <dbReference type="Pfam" id="PF01814"/>
    </source>
</evidence>
<protein>
    <submittedName>
        <fullName evidence="2">Hemerythrin domain-containing protein</fullName>
    </submittedName>
</protein>
<reference evidence="2 3" key="1">
    <citation type="submission" date="2019-08" db="EMBL/GenBank/DDBJ databases">
        <title>Genome sequence of Psychrobacter frigidicola ACAM304 (type strain).</title>
        <authorList>
            <person name="Bowman J.P."/>
        </authorList>
    </citation>
    <scope>NUCLEOTIDE SEQUENCE [LARGE SCALE GENOMIC DNA]</scope>
    <source>
        <strain evidence="2 3">ACAM 304</strain>
    </source>
</reference>
<gene>
    <name evidence="2" type="ORF">ES754_00870</name>
</gene>
<dbReference type="RefSeq" id="WP_147221196.1">
    <property type="nucleotide sequence ID" value="NZ_CAJGYY010000001.1"/>
</dbReference>
<evidence type="ECO:0000313" key="2">
    <source>
        <dbReference type="EMBL" id="TXD97572.1"/>
    </source>
</evidence>
<sequence>MKRANQLQPLSRQHHLGLNLSHHAKACIDDPKEITKHWQILSSYLHDMQYHFRVEDNLIVKALLPYQSTQPEVASVLDTLEKQHKLLNEATGNVQMPKEIGTNHNSVIEVTVTQVRQLANILYDHVRFEERELFPIVEKYLTKDELDAIYKASPDKIKHLDEQR</sequence>
<dbReference type="OrthoDB" id="9793254at2"/>
<organism evidence="2 3">
    <name type="scientific">Psychrobacter frigidicola</name>
    <dbReference type="NCBI Taxonomy" id="45611"/>
    <lineage>
        <taxon>Bacteria</taxon>
        <taxon>Pseudomonadati</taxon>
        <taxon>Pseudomonadota</taxon>
        <taxon>Gammaproteobacteria</taxon>
        <taxon>Moraxellales</taxon>
        <taxon>Moraxellaceae</taxon>
        <taxon>Psychrobacter</taxon>
    </lineage>
</organism>
<dbReference type="EMBL" id="VORZ01000001">
    <property type="protein sequence ID" value="TXD97572.1"/>
    <property type="molecule type" value="Genomic_DNA"/>
</dbReference>
<accession>A0A5C7A2U8</accession>
<proteinExistence type="predicted"/>
<dbReference type="Pfam" id="PF01814">
    <property type="entry name" value="Hemerythrin"/>
    <property type="match status" value="1"/>
</dbReference>
<feature type="domain" description="Hemerythrin-like" evidence="1">
    <location>
        <begin position="13"/>
        <end position="136"/>
    </location>
</feature>
<dbReference type="AlphaFoldDB" id="A0A5C7A2U8"/>
<comment type="caution">
    <text evidence="2">The sequence shown here is derived from an EMBL/GenBank/DDBJ whole genome shotgun (WGS) entry which is preliminary data.</text>
</comment>
<dbReference type="Proteomes" id="UP000321903">
    <property type="component" value="Unassembled WGS sequence"/>
</dbReference>
<dbReference type="Gene3D" id="1.20.120.520">
    <property type="entry name" value="nmb1532 protein domain like"/>
    <property type="match status" value="1"/>
</dbReference>
<dbReference type="InterPro" id="IPR012312">
    <property type="entry name" value="Hemerythrin-like"/>
</dbReference>